<dbReference type="PANTHER" id="PTHR33463">
    <property type="entry name" value="NB-ARC DOMAIN-CONTAINING PROTEIN-RELATED"/>
    <property type="match status" value="1"/>
</dbReference>
<sequence length="216" mass="24174">MGCLIHRLTRHCPHSSELFPRPSSIVPLESPLTDRAILGSSPQDGLIGASGVIRGLLSATSLVDYLLDSCTTTNCSPVTDAHAWSLSIEEIFDIQGTNPEEKRSTVATTHLRNLYIKNLPSIKRIWNKDPRGMLSFGNLLKIQVLECHDLKNLFPASVARSLSKLEYLSVCDCIVLKEIVAEERFVEEAAATRFIFPRMAMLELYSLPGLRTFYRR</sequence>
<gene>
    <name evidence="3" type="ORF">Dsin_024002</name>
</gene>
<name>A0AAE0A5A9_9ROSI</name>
<dbReference type="InterPro" id="IPR057135">
    <property type="entry name" value="At4g27190-like_LRR"/>
</dbReference>
<proteinExistence type="predicted"/>
<dbReference type="PANTHER" id="PTHR33463:SF209">
    <property type="entry name" value="DISEASE RESISTANCE PROTEIN RPS2-LIKE"/>
    <property type="match status" value="1"/>
</dbReference>
<accession>A0AAE0A5A9</accession>
<protein>
    <recommendedName>
        <fullName evidence="2">Disease resistance protein At4g27190-like leucine-rich repeats domain-containing protein</fullName>
    </recommendedName>
</protein>
<dbReference type="EMBL" id="JANJYJ010000007">
    <property type="protein sequence ID" value="KAK3200587.1"/>
    <property type="molecule type" value="Genomic_DNA"/>
</dbReference>
<dbReference type="InterPro" id="IPR050905">
    <property type="entry name" value="Plant_NBS-LRR"/>
</dbReference>
<evidence type="ECO:0000313" key="3">
    <source>
        <dbReference type="EMBL" id="KAK3200587.1"/>
    </source>
</evidence>
<dbReference type="SUPFAM" id="SSF52047">
    <property type="entry name" value="RNI-like"/>
    <property type="match status" value="1"/>
</dbReference>
<evidence type="ECO:0000256" key="1">
    <source>
        <dbReference type="ARBA" id="ARBA00022821"/>
    </source>
</evidence>
<reference evidence="3" key="1">
    <citation type="journal article" date="2023" name="Plant J.">
        <title>Genome sequences and population genomics provide insights into the demographic history, inbreeding, and mutation load of two 'living fossil' tree species of Dipteronia.</title>
        <authorList>
            <person name="Feng Y."/>
            <person name="Comes H.P."/>
            <person name="Chen J."/>
            <person name="Zhu S."/>
            <person name="Lu R."/>
            <person name="Zhang X."/>
            <person name="Li P."/>
            <person name="Qiu J."/>
            <person name="Olsen K.M."/>
            <person name="Qiu Y."/>
        </authorList>
    </citation>
    <scope>NUCLEOTIDE SEQUENCE</scope>
    <source>
        <strain evidence="3">NBL</strain>
    </source>
</reference>
<evidence type="ECO:0000313" key="4">
    <source>
        <dbReference type="Proteomes" id="UP001281410"/>
    </source>
</evidence>
<organism evidence="3 4">
    <name type="scientific">Dipteronia sinensis</name>
    <dbReference type="NCBI Taxonomy" id="43782"/>
    <lineage>
        <taxon>Eukaryota</taxon>
        <taxon>Viridiplantae</taxon>
        <taxon>Streptophyta</taxon>
        <taxon>Embryophyta</taxon>
        <taxon>Tracheophyta</taxon>
        <taxon>Spermatophyta</taxon>
        <taxon>Magnoliopsida</taxon>
        <taxon>eudicotyledons</taxon>
        <taxon>Gunneridae</taxon>
        <taxon>Pentapetalae</taxon>
        <taxon>rosids</taxon>
        <taxon>malvids</taxon>
        <taxon>Sapindales</taxon>
        <taxon>Sapindaceae</taxon>
        <taxon>Hippocastanoideae</taxon>
        <taxon>Acereae</taxon>
        <taxon>Dipteronia</taxon>
    </lineage>
</organism>
<comment type="caution">
    <text evidence="3">The sequence shown here is derived from an EMBL/GenBank/DDBJ whole genome shotgun (WGS) entry which is preliminary data.</text>
</comment>
<feature type="domain" description="Disease resistance protein At4g27190-like leucine-rich repeats" evidence="2">
    <location>
        <begin position="87"/>
        <end position="173"/>
    </location>
</feature>
<dbReference type="Pfam" id="PF23247">
    <property type="entry name" value="LRR_RPS2"/>
    <property type="match status" value="1"/>
</dbReference>
<keyword evidence="4" id="KW-1185">Reference proteome</keyword>
<evidence type="ECO:0000259" key="2">
    <source>
        <dbReference type="Pfam" id="PF23247"/>
    </source>
</evidence>
<dbReference type="AlphaFoldDB" id="A0AAE0A5A9"/>
<keyword evidence="1" id="KW-0611">Plant defense</keyword>
<dbReference type="Proteomes" id="UP001281410">
    <property type="component" value="Unassembled WGS sequence"/>
</dbReference>